<name>A0A163XDD6_9BACL</name>
<evidence type="ECO:0000313" key="11">
    <source>
        <dbReference type="Proteomes" id="UP000076563"/>
    </source>
</evidence>
<keyword evidence="1" id="KW-0596">Phosphopantetheine</keyword>
<accession>A0A163XDD6</accession>
<dbReference type="Gene3D" id="1.10.1200.10">
    <property type="entry name" value="ACP-like"/>
    <property type="match status" value="1"/>
</dbReference>
<keyword evidence="5" id="KW-0443">Lipid metabolism</keyword>
<evidence type="ECO:0000313" key="10">
    <source>
        <dbReference type="EMBL" id="KZE77718.1"/>
    </source>
</evidence>
<dbReference type="STRING" id="1007103.GCA_000213315_01779"/>
<dbReference type="SUPFAM" id="SSF53901">
    <property type="entry name" value="Thiolase-like"/>
    <property type="match status" value="1"/>
</dbReference>
<dbReference type="FunFam" id="3.40.47.10:FF:000042">
    <property type="entry name" value="Polyketide synthase Pks13"/>
    <property type="match status" value="1"/>
</dbReference>
<dbReference type="InterPro" id="IPR014031">
    <property type="entry name" value="Ketoacyl_synth_C"/>
</dbReference>
<dbReference type="InterPro" id="IPR014030">
    <property type="entry name" value="Ketoacyl_synth_N"/>
</dbReference>
<dbReference type="InterPro" id="IPR050091">
    <property type="entry name" value="PKS_NRPS_Biosynth_Enz"/>
</dbReference>
<dbReference type="Pfam" id="PF00550">
    <property type="entry name" value="PP-binding"/>
    <property type="match status" value="1"/>
</dbReference>
<evidence type="ECO:0000256" key="2">
    <source>
        <dbReference type="ARBA" id="ARBA00022553"/>
    </source>
</evidence>
<evidence type="ECO:0000256" key="1">
    <source>
        <dbReference type="ARBA" id="ARBA00022450"/>
    </source>
</evidence>
<dbReference type="eggNOG" id="COG3321">
    <property type="taxonomic scope" value="Bacteria"/>
</dbReference>
<dbReference type="Gene3D" id="3.40.366.10">
    <property type="entry name" value="Malonyl-Coenzyme A Acyl Carrier Protein, domain 2"/>
    <property type="match status" value="1"/>
</dbReference>
<keyword evidence="6" id="KW-0511">Multifunctional enzyme</keyword>
<dbReference type="InterPro" id="IPR018201">
    <property type="entry name" value="Ketoacyl_synth_AS"/>
</dbReference>
<evidence type="ECO:0000256" key="4">
    <source>
        <dbReference type="ARBA" id="ARBA00022832"/>
    </source>
</evidence>
<keyword evidence="11" id="KW-1185">Reference proteome</keyword>
<dbReference type="Pfam" id="PF16197">
    <property type="entry name" value="KAsynt_C_assoc"/>
    <property type="match status" value="1"/>
</dbReference>
<reference evidence="11" key="1">
    <citation type="submission" date="2016-01" db="EMBL/GenBank/DDBJ databases">
        <title>Draft genome of Chromobacterium sp. F49.</title>
        <authorList>
            <person name="Hong K.W."/>
        </authorList>
    </citation>
    <scope>NUCLEOTIDE SEQUENCE [LARGE SCALE GENOMIC DNA]</scope>
    <source>
        <strain evidence="11">M63</strain>
    </source>
</reference>
<dbReference type="GO" id="GO:0004312">
    <property type="term" value="F:fatty acid synthase activity"/>
    <property type="evidence" value="ECO:0007669"/>
    <property type="project" value="TreeGrafter"/>
</dbReference>
<dbReference type="GO" id="GO:0004315">
    <property type="term" value="F:3-oxoacyl-[acyl-carrier-protein] synthase activity"/>
    <property type="evidence" value="ECO:0007669"/>
    <property type="project" value="InterPro"/>
</dbReference>
<dbReference type="SUPFAM" id="SSF52151">
    <property type="entry name" value="FabD/lysophospholipase-like"/>
    <property type="match status" value="1"/>
</dbReference>
<feature type="region of interest" description="Disordered" evidence="7">
    <location>
        <begin position="661"/>
        <end position="686"/>
    </location>
</feature>
<dbReference type="CDD" id="cd00833">
    <property type="entry name" value="PKS"/>
    <property type="match status" value="1"/>
</dbReference>
<evidence type="ECO:0000256" key="6">
    <source>
        <dbReference type="ARBA" id="ARBA00023268"/>
    </source>
</evidence>
<dbReference type="Gene3D" id="1.10.1240.100">
    <property type="match status" value="1"/>
</dbReference>
<keyword evidence="4" id="KW-0276">Fatty acid metabolism</keyword>
<dbReference type="Pfam" id="PF02801">
    <property type="entry name" value="Ketoacyl-synt_C"/>
    <property type="match status" value="1"/>
</dbReference>
<dbReference type="SMART" id="SM00823">
    <property type="entry name" value="PKS_PP"/>
    <property type="match status" value="1"/>
</dbReference>
<dbReference type="AlphaFoldDB" id="A0A163XDD6"/>
<feature type="domain" description="Carrier" evidence="8">
    <location>
        <begin position="831"/>
        <end position="908"/>
    </location>
</feature>
<dbReference type="Proteomes" id="UP000076563">
    <property type="component" value="Unassembled WGS sequence"/>
</dbReference>
<gene>
    <name evidence="10" type="ORF">AV654_20895</name>
</gene>
<dbReference type="PROSITE" id="PS00606">
    <property type="entry name" value="KS3_1"/>
    <property type="match status" value="1"/>
</dbReference>
<dbReference type="PANTHER" id="PTHR43775">
    <property type="entry name" value="FATTY ACID SYNTHASE"/>
    <property type="match status" value="1"/>
</dbReference>
<dbReference type="OrthoDB" id="9765680at2"/>
<organism evidence="10 11">
    <name type="scientific">Paenibacillus elgii</name>
    <dbReference type="NCBI Taxonomy" id="189691"/>
    <lineage>
        <taxon>Bacteria</taxon>
        <taxon>Bacillati</taxon>
        <taxon>Bacillota</taxon>
        <taxon>Bacilli</taxon>
        <taxon>Bacillales</taxon>
        <taxon>Paenibacillaceae</taxon>
        <taxon>Paenibacillus</taxon>
    </lineage>
</organism>
<dbReference type="InterPro" id="IPR001227">
    <property type="entry name" value="Ac_transferase_dom_sf"/>
</dbReference>
<dbReference type="EMBL" id="LQRA01000059">
    <property type="protein sequence ID" value="KZE77718.1"/>
    <property type="molecule type" value="Genomic_DNA"/>
</dbReference>
<dbReference type="InterPro" id="IPR036736">
    <property type="entry name" value="ACP-like_sf"/>
</dbReference>
<evidence type="ECO:0000259" key="9">
    <source>
        <dbReference type="PROSITE" id="PS52004"/>
    </source>
</evidence>
<feature type="domain" description="Ketosynthase family 3 (KS3)" evidence="9">
    <location>
        <begin position="9"/>
        <end position="435"/>
    </location>
</feature>
<dbReference type="Pfam" id="PF00109">
    <property type="entry name" value="ketoacyl-synt"/>
    <property type="match status" value="1"/>
</dbReference>
<dbReference type="PANTHER" id="PTHR43775:SF51">
    <property type="entry name" value="INACTIVE PHENOLPHTHIOCEROL SYNTHESIS POLYKETIDE SYNTHASE TYPE I PKS1-RELATED"/>
    <property type="match status" value="1"/>
</dbReference>
<dbReference type="SMART" id="SM00825">
    <property type="entry name" value="PKS_KS"/>
    <property type="match status" value="1"/>
</dbReference>
<dbReference type="Gene3D" id="3.30.70.3290">
    <property type="match status" value="1"/>
</dbReference>
<dbReference type="Gene3D" id="3.40.47.10">
    <property type="match status" value="1"/>
</dbReference>
<dbReference type="PROSITE" id="PS50075">
    <property type="entry name" value="CARRIER"/>
    <property type="match status" value="1"/>
</dbReference>
<feature type="compositionally biased region" description="Polar residues" evidence="7">
    <location>
        <begin position="661"/>
        <end position="673"/>
    </location>
</feature>
<dbReference type="InterPro" id="IPR020841">
    <property type="entry name" value="PKS_Beta-ketoAc_synthase_dom"/>
</dbReference>
<dbReference type="SUPFAM" id="SSF47336">
    <property type="entry name" value="ACP-like"/>
    <property type="match status" value="1"/>
</dbReference>
<dbReference type="InterPro" id="IPR016039">
    <property type="entry name" value="Thiolase-like"/>
</dbReference>
<evidence type="ECO:0000256" key="3">
    <source>
        <dbReference type="ARBA" id="ARBA00022679"/>
    </source>
</evidence>
<dbReference type="InterPro" id="IPR009081">
    <property type="entry name" value="PP-bd_ACP"/>
</dbReference>
<keyword evidence="3" id="KW-0808">Transferase</keyword>
<sequence>MTNNDILPEHGVAIIGMSGRFPGASDLESYWSLLCEGKHGIRFFTDEELSKNGIAEERLKDPLYVKAKGMLDDPEMFDASFFGMTPREAEWTDPQQRLFLECSYEALESAGWVPDLFKGRIGVFGGCSISTYLLNRIAHQPNALTLDAESLILGCDKDFITSRTAYKLNLKGPAVTVQTACSTSLVAIHLACQSLLSGECDMALAGGSTVSFPNVTGYRYQEGMILSPDGFCRAFDSEARGTVPGNGVGVVALKRLEQATADGDHIFAVIRGSAANNDGRLKAGFTAPSPEGQAEVIADALALSGVHPDTISYVEAHGTATPIGDPIEITGLTRAYRQWTERSGYCAIGSVKSNLGHLDCAAGVAGLIKTVLALYYKQLPPSLNHLKPNPQISFANSPFYVHTQLTDWPDNGHPRRAGVSSFGIGATNAHVILEEAPSLSSDPSVRPWHVLLVSAVTENSLRAASERLTEHLILRLPGPGDLEEIAYTLQVGRKGYPLRYAIVCRNGAEAVRLLSQPTVEDQGNASRELRTTAWIFLPWRELHAEGLYELYRTEPVYRQHMNATLTIAERVSGLELKEILSTPALVKLSGRPSAYTSRTWAIVSLAASYSLGMTLQQMGVQPDLIGGEEEGEYAAACLAELCSLEEAICLVLQQAERGETKSSYSHGTLTSNMPGEEPHLSLEVTGRTSQLAQSQSLLYARMSANNSVSRMSSIKVNEALHHPTFRVIGFGSPASVDRTESPGVISCYDCHTWTTALAALWTDGADLDWQARYQLEKRQRMLLPTYPFERQYFNFLSQAQRKDLLKDHAPLSQAQQQFTSQIFADSEVENNPRADLLKMLIQFHSEVLGLPEEDIAIDVPFYELGADSLSMTRIISRIQNTYPFLLNVRQLFEAQTIYELADFIELSILDLLEQEAEKE</sequence>
<dbReference type="InterPro" id="IPR032821">
    <property type="entry name" value="PKS_assoc"/>
</dbReference>
<dbReference type="RefSeq" id="WP_063183576.1">
    <property type="nucleotide sequence ID" value="NZ_LQRA01000059.1"/>
</dbReference>
<protein>
    <submittedName>
        <fullName evidence="10">JamP</fullName>
    </submittedName>
</protein>
<dbReference type="InterPro" id="IPR020806">
    <property type="entry name" value="PKS_PP-bd"/>
</dbReference>
<comment type="caution">
    <text evidence="10">The sequence shown here is derived from an EMBL/GenBank/DDBJ whole genome shotgun (WGS) entry which is preliminary data.</text>
</comment>
<dbReference type="PROSITE" id="PS52004">
    <property type="entry name" value="KS3_2"/>
    <property type="match status" value="1"/>
</dbReference>
<dbReference type="PROSITE" id="PS00012">
    <property type="entry name" value="PHOSPHOPANTETHEINE"/>
    <property type="match status" value="1"/>
</dbReference>
<keyword evidence="2" id="KW-0597">Phosphoprotein</keyword>
<evidence type="ECO:0000256" key="7">
    <source>
        <dbReference type="SAM" id="MobiDB-lite"/>
    </source>
</evidence>
<dbReference type="InterPro" id="IPR006162">
    <property type="entry name" value="Ppantetheine_attach_site"/>
</dbReference>
<evidence type="ECO:0000256" key="5">
    <source>
        <dbReference type="ARBA" id="ARBA00023098"/>
    </source>
</evidence>
<dbReference type="InterPro" id="IPR016035">
    <property type="entry name" value="Acyl_Trfase/lysoPLipase"/>
</dbReference>
<dbReference type="GO" id="GO:0031177">
    <property type="term" value="F:phosphopantetheine binding"/>
    <property type="evidence" value="ECO:0007669"/>
    <property type="project" value="InterPro"/>
</dbReference>
<proteinExistence type="predicted"/>
<dbReference type="GO" id="GO:0006633">
    <property type="term" value="P:fatty acid biosynthetic process"/>
    <property type="evidence" value="ECO:0007669"/>
    <property type="project" value="InterPro"/>
</dbReference>
<evidence type="ECO:0000259" key="8">
    <source>
        <dbReference type="PROSITE" id="PS50075"/>
    </source>
</evidence>